<feature type="domain" description="Rubrerythrin diiron-binding" evidence="1">
    <location>
        <begin position="6"/>
        <end position="59"/>
    </location>
</feature>
<protein>
    <submittedName>
        <fullName evidence="2">Rubrerythrin</fullName>
    </submittedName>
</protein>
<dbReference type="PATRIC" id="fig|1150469.3.peg.2905"/>
<dbReference type="SUPFAM" id="SSF47240">
    <property type="entry name" value="Ferritin-like"/>
    <property type="match status" value="1"/>
</dbReference>
<keyword evidence="3" id="KW-1185">Reference proteome</keyword>
<proteinExistence type="predicted"/>
<dbReference type="Proteomes" id="UP000033220">
    <property type="component" value="Chromosome DSM 122"/>
</dbReference>
<dbReference type="InterPro" id="IPR009078">
    <property type="entry name" value="Ferritin-like_SF"/>
</dbReference>
<dbReference type="InterPro" id="IPR012347">
    <property type="entry name" value="Ferritin-like"/>
</dbReference>
<dbReference type="STRING" id="1150469.RSPPHO_02555"/>
<dbReference type="EMBL" id="HE663493">
    <property type="protein sequence ID" value="CCG09181.1"/>
    <property type="molecule type" value="Genomic_DNA"/>
</dbReference>
<dbReference type="Pfam" id="PF02915">
    <property type="entry name" value="Rubrerythrin"/>
    <property type="match status" value="1"/>
</dbReference>
<evidence type="ECO:0000313" key="2">
    <source>
        <dbReference type="EMBL" id="CCG09181.1"/>
    </source>
</evidence>
<accession>H6SMP6</accession>
<dbReference type="KEGG" id="rpm:RSPPHO_02555"/>
<dbReference type="GO" id="GO:0016491">
    <property type="term" value="F:oxidoreductase activity"/>
    <property type="evidence" value="ECO:0007669"/>
    <property type="project" value="InterPro"/>
</dbReference>
<organism evidence="2 3">
    <name type="scientific">Pararhodospirillum photometricum DSM 122</name>
    <dbReference type="NCBI Taxonomy" id="1150469"/>
    <lineage>
        <taxon>Bacteria</taxon>
        <taxon>Pseudomonadati</taxon>
        <taxon>Pseudomonadota</taxon>
        <taxon>Alphaproteobacteria</taxon>
        <taxon>Rhodospirillales</taxon>
        <taxon>Rhodospirillaceae</taxon>
        <taxon>Pararhodospirillum</taxon>
    </lineage>
</organism>
<reference evidence="2 3" key="1">
    <citation type="submission" date="2012-02" db="EMBL/GenBank/DDBJ databases">
        <title>Shotgun genome sequence of Phaeospirillum photometricum DSM 122.</title>
        <authorList>
            <person name="Duquesne K."/>
            <person name="Sturgis J."/>
        </authorList>
    </citation>
    <scope>NUCLEOTIDE SEQUENCE [LARGE SCALE GENOMIC DNA]</scope>
    <source>
        <strain evidence="3">DSM122</strain>
    </source>
</reference>
<dbReference type="eggNOG" id="COG1633">
    <property type="taxonomic scope" value="Bacteria"/>
</dbReference>
<dbReference type="CDD" id="cd01045">
    <property type="entry name" value="Ferritin_like_AB"/>
    <property type="match status" value="1"/>
</dbReference>
<gene>
    <name evidence="2" type="ORF">RSPPHO_02555</name>
</gene>
<sequence length="167" mass="19057">METLGEFLAHAIALEEESGHRFDALADSLEVHHNCEVTELFRKMAHFSRLHLREVRRRAQGVDVPALKPWEFRWPDPEAPETVATEDTHYRLSAPEALTLALDSERRGEAFYRWVAQTSGNETVRTLATDFADEEAEHVALLEHTQARYQRPPAVFGDDLEPPQAVD</sequence>
<evidence type="ECO:0000313" key="3">
    <source>
        <dbReference type="Proteomes" id="UP000033220"/>
    </source>
</evidence>
<dbReference type="Gene3D" id="1.20.1260.10">
    <property type="match status" value="1"/>
</dbReference>
<evidence type="ECO:0000259" key="1">
    <source>
        <dbReference type="Pfam" id="PF02915"/>
    </source>
</evidence>
<dbReference type="GO" id="GO:0046872">
    <property type="term" value="F:metal ion binding"/>
    <property type="evidence" value="ECO:0007669"/>
    <property type="project" value="InterPro"/>
</dbReference>
<dbReference type="InterPro" id="IPR003251">
    <property type="entry name" value="Rr_diiron-bd_dom"/>
</dbReference>
<dbReference type="RefSeq" id="WP_014415812.1">
    <property type="nucleotide sequence ID" value="NC_017059.1"/>
</dbReference>
<dbReference type="HOGENOM" id="CLU_120960_0_0_5"/>
<name>H6SMP6_PARPM</name>
<dbReference type="AlphaFoldDB" id="H6SMP6"/>
<dbReference type="OrthoDB" id="5765875at2"/>